<proteinExistence type="predicted"/>
<evidence type="ECO:0000313" key="1">
    <source>
        <dbReference type="EMBL" id="WEX83176.1"/>
    </source>
</evidence>
<accession>A0ABY8CX05</accession>
<name>A0ABY8CX05_9HYPH</name>
<dbReference type="RefSeq" id="WP_280733982.1">
    <property type="nucleotide sequence ID" value="NZ_CP120368.1"/>
</dbReference>
<dbReference type="Proteomes" id="UP001235547">
    <property type="component" value="Chromosome 1"/>
</dbReference>
<gene>
    <name evidence="1" type="ORF">PYH38_005538</name>
</gene>
<evidence type="ECO:0008006" key="3">
    <source>
        <dbReference type="Google" id="ProtNLM"/>
    </source>
</evidence>
<protein>
    <recommendedName>
        <fullName evidence="3">Transposase</fullName>
    </recommendedName>
</protein>
<organism evidence="1 2">
    <name type="scientific">Sinorhizobium numidicum</name>
    <dbReference type="NCBI Taxonomy" id="680248"/>
    <lineage>
        <taxon>Bacteria</taxon>
        <taxon>Pseudomonadati</taxon>
        <taxon>Pseudomonadota</taxon>
        <taxon>Alphaproteobacteria</taxon>
        <taxon>Hyphomicrobiales</taxon>
        <taxon>Rhizobiaceae</taxon>
        <taxon>Sinorhizobium/Ensifer group</taxon>
        <taxon>Sinorhizobium</taxon>
    </lineage>
</organism>
<evidence type="ECO:0000313" key="2">
    <source>
        <dbReference type="Proteomes" id="UP001235547"/>
    </source>
</evidence>
<reference evidence="1 2" key="1">
    <citation type="submission" date="2023-03" db="EMBL/GenBank/DDBJ databases">
        <authorList>
            <person name="Kaur S."/>
            <person name="Espinosa-Saiz D."/>
            <person name="Velazquez E."/>
            <person name="Menendez E."/>
            <person name="diCenzo G.C."/>
        </authorList>
    </citation>
    <scope>NUCLEOTIDE SEQUENCE [LARGE SCALE GENOMIC DNA]</scope>
    <source>
        <strain evidence="1 2">LMG 27395</strain>
    </source>
</reference>
<sequence length="56" mass="6274">MLTDVTKVERLRQVLLPARGEGRGSGVRDGCRRKPTIFSTLLLHCTIVVEPNLSHF</sequence>
<keyword evidence="2" id="KW-1185">Reference proteome</keyword>
<dbReference type="EMBL" id="CP120371">
    <property type="protein sequence ID" value="WEX83176.1"/>
    <property type="molecule type" value="Genomic_DNA"/>
</dbReference>